<feature type="domain" description="Helicase ATP-binding" evidence="2">
    <location>
        <begin position="66"/>
        <end position="270"/>
    </location>
</feature>
<dbReference type="GO" id="GO:0043138">
    <property type="term" value="F:3'-5' DNA helicase activity"/>
    <property type="evidence" value="ECO:0007669"/>
    <property type="project" value="TreeGrafter"/>
</dbReference>
<dbReference type="InParanoid" id="A0A4S2N5E5"/>
<feature type="region of interest" description="Disordered" evidence="1">
    <location>
        <begin position="772"/>
        <end position="798"/>
    </location>
</feature>
<evidence type="ECO:0000259" key="2">
    <source>
        <dbReference type="SMART" id="SM00487"/>
    </source>
</evidence>
<dbReference type="Proteomes" id="UP000298138">
    <property type="component" value="Unassembled WGS sequence"/>
</dbReference>
<dbReference type="InterPro" id="IPR014001">
    <property type="entry name" value="Helicase_ATP-bd"/>
</dbReference>
<dbReference type="AlphaFoldDB" id="A0A4S2N5E5"/>
<evidence type="ECO:0000256" key="1">
    <source>
        <dbReference type="SAM" id="MobiDB-lite"/>
    </source>
</evidence>
<dbReference type="EMBL" id="ML220112">
    <property type="protein sequence ID" value="TGZ84502.1"/>
    <property type="molecule type" value="Genomic_DNA"/>
</dbReference>
<feature type="region of interest" description="Disordered" evidence="1">
    <location>
        <begin position="588"/>
        <end position="612"/>
    </location>
</feature>
<reference evidence="3 4" key="1">
    <citation type="submission" date="2019-04" db="EMBL/GenBank/DDBJ databases">
        <title>Comparative genomics and transcriptomics to analyze fruiting body development in filamentous ascomycetes.</title>
        <authorList>
            <consortium name="DOE Joint Genome Institute"/>
            <person name="Lutkenhaus R."/>
            <person name="Traeger S."/>
            <person name="Breuer J."/>
            <person name="Kuo A."/>
            <person name="Lipzen A."/>
            <person name="Pangilinan J."/>
            <person name="Dilworth D."/>
            <person name="Sandor L."/>
            <person name="Poggeler S."/>
            <person name="Barry K."/>
            <person name="Grigoriev I.V."/>
            <person name="Nowrousian M."/>
        </authorList>
    </citation>
    <scope>NUCLEOTIDE SEQUENCE [LARGE SCALE GENOMIC DNA]</scope>
    <source>
        <strain evidence="3 4">CBS 389.68</strain>
    </source>
</reference>
<dbReference type="GO" id="GO:0003677">
    <property type="term" value="F:DNA binding"/>
    <property type="evidence" value="ECO:0007669"/>
    <property type="project" value="InterPro"/>
</dbReference>
<keyword evidence="3" id="KW-0378">Hydrolase</keyword>
<protein>
    <submittedName>
        <fullName evidence="3">P-loop containing nucleoside triphosphate hydrolase protein</fullName>
    </submittedName>
</protein>
<feature type="compositionally biased region" description="Acidic residues" evidence="1">
    <location>
        <begin position="991"/>
        <end position="1000"/>
    </location>
</feature>
<feature type="compositionally biased region" description="Polar residues" evidence="1">
    <location>
        <begin position="17"/>
        <end position="28"/>
    </location>
</feature>
<feature type="compositionally biased region" description="Basic residues" evidence="1">
    <location>
        <begin position="939"/>
        <end position="948"/>
    </location>
</feature>
<feature type="region of interest" description="Disordered" evidence="1">
    <location>
        <begin position="1"/>
        <end position="70"/>
    </location>
</feature>
<feature type="compositionally biased region" description="Polar residues" evidence="1">
    <location>
        <begin position="47"/>
        <end position="62"/>
    </location>
</feature>
<dbReference type="PANTHER" id="PTHR11070">
    <property type="entry name" value="UVRD / RECB / PCRA DNA HELICASE FAMILY MEMBER"/>
    <property type="match status" value="1"/>
</dbReference>
<proteinExistence type="predicted"/>
<feature type="compositionally biased region" description="Basic and acidic residues" evidence="1">
    <location>
        <begin position="970"/>
        <end position="979"/>
    </location>
</feature>
<feature type="compositionally biased region" description="Polar residues" evidence="1">
    <location>
        <begin position="1"/>
        <end position="10"/>
    </location>
</feature>
<dbReference type="OrthoDB" id="1470711at2759"/>
<sequence>MDLPASNTPSIVRITGRSASVRSATSKNLDPKATPKTRGRKKKSSILEESNTSHVSPTTSIATHPDLPSPSEAQHKVLTALLTTSSNIVINACAGSGKTTTILLMASAAPHLRFLVLLYNRRLMVETIERVERLGLSNITVINYHSLGVRNYSSECATDIGLRRVVLDDAPLLSGAVLPECDVLVMDEQQDMTPCLKRFTDKLLRDMDRSPKKPPVRVVALGDERQEMYGFNNSDSRFLTYTAKPEVFGYLNDHSWVEIDQPHSNRVTQQNIDFINQQMLHPPHGGRRMYSAKPYNETDPKPRYVVTDTWDTPLDEVGRLLDMGLRYEDIIILAPSVRGRCPIIRLMNTLALLKYPVHVADSDISEVNPEVSRGKILACTYHQAKGIEREAAIIFGFDISYHVYYHRTHAPMIAASNAQYVAATRAKKHLVLLHDQSRHPLPFVNMETLPNSCDVIVTDPPNATAAISPPVEKSPEEIVQEASLPVAHFSVTSLTRNLPSTVITACLRHLDLHWISDPHFAPVPPGSVKDAHNLTEGISEITGTAVPPLYQYYSTENLNPLRRNCTLISTAVSVLRQPIERVFNLPPLSSSSSTPASSCTASTTSISASGTSFPEPPHLLALRRRLREISAKWELTHTLTTPDILFLAAIHSGSLSNLITKLLSIPLTSYNWLNKTVVSDIFYTLRRVLPSRGLRFEAKLLGTVKVTGATGKSVSAVVRGSADVVKRGKALLNGETEADKVWEIKYTESLAPQHVLQTAVYAALMQCPPPKSAASPSSSLSSANSSESESTAPPPPEAYLINARTSQALRISGDFNAVVHRLVRLKTGVDTGGLVEHLTNEEFLDEAKLDWENWENEVGVPRWFSQEQRGWKMAVGWKGKKKKGEGEVVGDVEIPGEEVVVTAVEGQKPETVKKKRGRPKKSQTIEKVTEVAAPEEKKEKKKRGRPRKVPTSAQQEKQEREETGLVETVVEGRTKEGRKVPVKVTLPTGTDPDEVLEAET</sequence>
<dbReference type="GO" id="GO:0016787">
    <property type="term" value="F:hydrolase activity"/>
    <property type="evidence" value="ECO:0007669"/>
    <property type="project" value="UniProtKB-KW"/>
</dbReference>
<feature type="compositionally biased region" description="Low complexity" evidence="1">
    <location>
        <begin position="772"/>
        <end position="791"/>
    </location>
</feature>
<dbReference type="GO" id="GO:0005524">
    <property type="term" value="F:ATP binding"/>
    <property type="evidence" value="ECO:0007669"/>
    <property type="project" value="InterPro"/>
</dbReference>
<dbReference type="SUPFAM" id="SSF52540">
    <property type="entry name" value="P-loop containing nucleoside triphosphate hydrolases"/>
    <property type="match status" value="1"/>
</dbReference>
<dbReference type="SMART" id="SM00384">
    <property type="entry name" value="AT_hook"/>
    <property type="match status" value="2"/>
</dbReference>
<dbReference type="InterPro" id="IPR027417">
    <property type="entry name" value="P-loop_NTPase"/>
</dbReference>
<dbReference type="GO" id="GO:0000725">
    <property type="term" value="P:recombinational repair"/>
    <property type="evidence" value="ECO:0007669"/>
    <property type="project" value="TreeGrafter"/>
</dbReference>
<evidence type="ECO:0000313" key="4">
    <source>
        <dbReference type="Proteomes" id="UP000298138"/>
    </source>
</evidence>
<organism evidence="3 4">
    <name type="scientific">Ascodesmis nigricans</name>
    <dbReference type="NCBI Taxonomy" id="341454"/>
    <lineage>
        <taxon>Eukaryota</taxon>
        <taxon>Fungi</taxon>
        <taxon>Dikarya</taxon>
        <taxon>Ascomycota</taxon>
        <taxon>Pezizomycotina</taxon>
        <taxon>Pezizomycetes</taxon>
        <taxon>Pezizales</taxon>
        <taxon>Ascodesmidaceae</taxon>
        <taxon>Ascodesmis</taxon>
    </lineage>
</organism>
<accession>A0A4S2N5E5</accession>
<dbReference type="Gene3D" id="3.40.50.300">
    <property type="entry name" value="P-loop containing nucleotide triphosphate hydrolases"/>
    <property type="match status" value="2"/>
</dbReference>
<dbReference type="InterPro" id="IPR017956">
    <property type="entry name" value="AT_hook_DNA-bd_motif"/>
</dbReference>
<name>A0A4S2N5E5_9PEZI</name>
<keyword evidence="4" id="KW-1185">Reference proteome</keyword>
<dbReference type="InterPro" id="IPR000212">
    <property type="entry name" value="DNA_helicase_UvrD/REP"/>
</dbReference>
<dbReference type="STRING" id="341454.A0A4S2N5E5"/>
<feature type="compositionally biased region" description="Basic residues" evidence="1">
    <location>
        <begin position="35"/>
        <end position="44"/>
    </location>
</feature>
<feature type="compositionally biased region" description="Low complexity" evidence="1">
    <location>
        <begin position="589"/>
        <end position="612"/>
    </location>
</feature>
<dbReference type="SMART" id="SM00487">
    <property type="entry name" value="DEXDc"/>
    <property type="match status" value="1"/>
</dbReference>
<feature type="region of interest" description="Disordered" evidence="1">
    <location>
        <begin position="907"/>
        <end position="1000"/>
    </location>
</feature>
<gene>
    <name evidence="3" type="ORF">EX30DRAFT_360551</name>
</gene>
<feature type="compositionally biased region" description="Basic and acidic residues" evidence="1">
    <location>
        <begin position="923"/>
        <end position="938"/>
    </location>
</feature>
<dbReference type="PANTHER" id="PTHR11070:SF66">
    <property type="entry name" value="UVRD-LIKE HELICASE C-TERMINAL DOMAIN-CONTAINING PROTEIN"/>
    <property type="match status" value="1"/>
</dbReference>
<dbReference type="GO" id="GO:0005634">
    <property type="term" value="C:nucleus"/>
    <property type="evidence" value="ECO:0007669"/>
    <property type="project" value="TreeGrafter"/>
</dbReference>
<evidence type="ECO:0000313" key="3">
    <source>
        <dbReference type="EMBL" id="TGZ84502.1"/>
    </source>
</evidence>